<feature type="domain" description="DUF6535" evidence="3">
    <location>
        <begin position="91"/>
        <end position="263"/>
    </location>
</feature>
<evidence type="ECO:0000259" key="3">
    <source>
        <dbReference type="Pfam" id="PF20153"/>
    </source>
</evidence>
<dbReference type="AlphaFoldDB" id="A0AAD4LHY0"/>
<protein>
    <recommendedName>
        <fullName evidence="3">DUF6535 domain-containing protein</fullName>
    </recommendedName>
</protein>
<evidence type="ECO:0000256" key="1">
    <source>
        <dbReference type="SAM" id="MobiDB-lite"/>
    </source>
</evidence>
<keyword evidence="2" id="KW-0472">Membrane</keyword>
<feature type="region of interest" description="Disordered" evidence="1">
    <location>
        <begin position="55"/>
        <end position="85"/>
    </location>
</feature>
<dbReference type="Pfam" id="PF20153">
    <property type="entry name" value="DUF6535"/>
    <property type="match status" value="1"/>
</dbReference>
<feature type="transmembrane region" description="Helical" evidence="2">
    <location>
        <begin position="181"/>
        <end position="200"/>
    </location>
</feature>
<feature type="region of interest" description="Disordered" evidence="1">
    <location>
        <begin position="668"/>
        <end position="714"/>
    </location>
</feature>
<comment type="caution">
    <text evidence="4">The sequence shown here is derived from an EMBL/GenBank/DDBJ whole genome shotgun (WGS) entry which is preliminary data.</text>
</comment>
<dbReference type="InterPro" id="IPR045338">
    <property type="entry name" value="DUF6535"/>
</dbReference>
<feature type="compositionally biased region" description="Polar residues" evidence="1">
    <location>
        <begin position="704"/>
        <end position="714"/>
    </location>
</feature>
<gene>
    <name evidence="4" type="ORF">EDB92DRAFT_1946597</name>
</gene>
<evidence type="ECO:0000256" key="2">
    <source>
        <dbReference type="SAM" id="Phobius"/>
    </source>
</evidence>
<evidence type="ECO:0000313" key="4">
    <source>
        <dbReference type="EMBL" id="KAH8990247.1"/>
    </source>
</evidence>
<feature type="transmembrane region" description="Helical" evidence="2">
    <location>
        <begin position="302"/>
        <end position="322"/>
    </location>
</feature>
<feature type="transmembrane region" description="Helical" evidence="2">
    <location>
        <begin position="115"/>
        <end position="132"/>
    </location>
</feature>
<name>A0AAD4LHY0_9AGAM</name>
<feature type="compositionally biased region" description="Low complexity" evidence="1">
    <location>
        <begin position="677"/>
        <end position="688"/>
    </location>
</feature>
<organism evidence="4 5">
    <name type="scientific">Lactarius akahatsu</name>
    <dbReference type="NCBI Taxonomy" id="416441"/>
    <lineage>
        <taxon>Eukaryota</taxon>
        <taxon>Fungi</taxon>
        <taxon>Dikarya</taxon>
        <taxon>Basidiomycota</taxon>
        <taxon>Agaricomycotina</taxon>
        <taxon>Agaricomycetes</taxon>
        <taxon>Russulales</taxon>
        <taxon>Russulaceae</taxon>
        <taxon>Lactarius</taxon>
    </lineage>
</organism>
<keyword evidence="2" id="KW-1133">Transmembrane helix</keyword>
<sequence>MAARALHDILGAFDLKTASSSSLVKRTERPLLAGFIAFPTPMSTFDLNVDTEAQANVKDRQVDDTTEKPRGNDSETQTSAENYGDPSGKLWSMYLIEAKKEDGQMVKNWAEDTKGVLVFTGLFSAIVAAFITESYKKLSPDSGDQTVALLTQLVNLSTGTSVVVQNKPPFKAPASIVRVNVMWFLSLILSLSCALLATLVQQWARRYLEYAQHRGAPRRRARIRAYMFDGVKKFHLSQAVEAIPLLLHTSVFLFFAGLIDFVLPINEVVAFSALGCVVVFALIYAILTLLPSLHFNCPYRTPLSGITYISLQLSAFNLFSIFKVVEGVFHGLLLEIRRWCNPDVPGSSNVWPTKWRAMLEDKASTHYKRLLRGLRWRVELGAMEAPSEIDANALHWTLTTLDEDKEFEDFVARMPGFFDSRASPNATSAMLSLMSEQSTSEPILGSCLRELLETCLPGASLLTEERRKNRLRVCLKSLWSCLRAYNEKSGIPLAPYVRTTFASPQVIRWIRTEQDLATRLLGRCFGSLVVKKLANDITSPSRTSFAAITAEMACLSYLLGATSQQVKDWLDQDTIDLANVISLTSGEMDALVAGGTKGVPTDVMDVFQQTLSILAEGIVPSPADMERDLQVAPFHEICSKFANARIPDVINERLRHISERLSPYAGEVKIRVPSPEPDSGTTSSPGTSQKLRVRIEGVPESSFIDGNSSTPTPD</sequence>
<feature type="transmembrane region" description="Helical" evidence="2">
    <location>
        <begin position="269"/>
        <end position="290"/>
    </location>
</feature>
<evidence type="ECO:0000313" key="5">
    <source>
        <dbReference type="Proteomes" id="UP001201163"/>
    </source>
</evidence>
<proteinExistence type="predicted"/>
<accession>A0AAD4LHY0</accession>
<keyword evidence="5" id="KW-1185">Reference proteome</keyword>
<dbReference type="Proteomes" id="UP001201163">
    <property type="component" value="Unassembled WGS sequence"/>
</dbReference>
<feature type="compositionally biased region" description="Basic and acidic residues" evidence="1">
    <location>
        <begin position="57"/>
        <end position="73"/>
    </location>
</feature>
<feature type="transmembrane region" description="Helical" evidence="2">
    <location>
        <begin position="242"/>
        <end position="263"/>
    </location>
</feature>
<reference evidence="4" key="1">
    <citation type="submission" date="2022-01" db="EMBL/GenBank/DDBJ databases">
        <title>Comparative genomics reveals a dynamic genome evolution in the ectomycorrhizal milk-cap (Lactarius) mushrooms.</title>
        <authorList>
            <consortium name="DOE Joint Genome Institute"/>
            <person name="Lebreton A."/>
            <person name="Tang N."/>
            <person name="Kuo A."/>
            <person name="LaButti K."/>
            <person name="Drula E."/>
            <person name="Barry K."/>
            <person name="Clum A."/>
            <person name="Lipzen A."/>
            <person name="Mousain D."/>
            <person name="Ng V."/>
            <person name="Wang R."/>
            <person name="Wang X."/>
            <person name="Dai Y."/>
            <person name="Henrissat B."/>
            <person name="Grigoriev I.V."/>
            <person name="Guerin-Laguette A."/>
            <person name="Yu F."/>
            <person name="Martin F.M."/>
        </authorList>
    </citation>
    <scope>NUCLEOTIDE SEQUENCE</scope>
    <source>
        <strain evidence="4">QP</strain>
    </source>
</reference>
<dbReference type="EMBL" id="JAKELL010000031">
    <property type="protein sequence ID" value="KAH8990247.1"/>
    <property type="molecule type" value="Genomic_DNA"/>
</dbReference>
<keyword evidence="2" id="KW-0812">Transmembrane</keyword>